<dbReference type="InterPro" id="IPR000015">
    <property type="entry name" value="Fimb_usher"/>
</dbReference>
<dbReference type="InterPro" id="IPR043142">
    <property type="entry name" value="PapC-like_C_sf"/>
</dbReference>
<dbReference type="Gene3D" id="2.60.40.2070">
    <property type="match status" value="1"/>
</dbReference>
<dbReference type="Pfam" id="PF13953">
    <property type="entry name" value="PapC_C"/>
    <property type="match status" value="1"/>
</dbReference>
<dbReference type="Gene3D" id="2.60.40.3110">
    <property type="match status" value="1"/>
</dbReference>
<dbReference type="PANTHER" id="PTHR30451">
    <property type="entry name" value="OUTER MEMBRANE USHER PROTEIN"/>
    <property type="match status" value="1"/>
</dbReference>
<keyword evidence="8" id="KW-0998">Cell outer membrane</keyword>
<comment type="subcellular location">
    <subcellularLocation>
        <location evidence="1">Cell outer membrane</location>
        <topology evidence="1">Multi-pass membrane protein</topology>
    </subcellularLocation>
</comment>
<evidence type="ECO:0000256" key="8">
    <source>
        <dbReference type="ARBA" id="ARBA00023237"/>
    </source>
</evidence>
<feature type="signal peptide" evidence="9">
    <location>
        <begin position="1"/>
        <end position="28"/>
    </location>
</feature>
<accession>A0AAI9DQ29</accession>
<gene>
    <name evidence="12" type="ORF">QEG54_004550</name>
</gene>
<feature type="domain" description="PapC N-terminal" evidence="11">
    <location>
        <begin position="33"/>
        <end position="167"/>
    </location>
</feature>
<evidence type="ECO:0000256" key="2">
    <source>
        <dbReference type="ARBA" id="ARBA00008064"/>
    </source>
</evidence>
<reference evidence="12" key="1">
    <citation type="submission" date="2024-02" db="EMBL/GenBank/DDBJ databases">
        <authorList>
            <consortium name="Clinical and Environmental Microbiology Branch: Whole genome sequencing antimicrobial resistance pathogens in the healthcare setting"/>
        </authorList>
    </citation>
    <scope>NUCLEOTIDE SEQUENCE</scope>
    <source>
        <strain evidence="12">2021DK-00143</strain>
    </source>
</reference>
<dbReference type="AlphaFoldDB" id="A0AAI9DQ29"/>
<dbReference type="EMBL" id="ABLOKC030000034">
    <property type="protein sequence ID" value="EML1473738.1"/>
    <property type="molecule type" value="Genomic_DNA"/>
</dbReference>
<evidence type="ECO:0000259" key="11">
    <source>
        <dbReference type="Pfam" id="PF13954"/>
    </source>
</evidence>
<feature type="domain" description="PapC-like C-terminal" evidence="10">
    <location>
        <begin position="723"/>
        <end position="780"/>
    </location>
</feature>
<name>A0AAI9DQ29_PLUGE</name>
<evidence type="ECO:0000256" key="7">
    <source>
        <dbReference type="ARBA" id="ARBA00023136"/>
    </source>
</evidence>
<dbReference type="Gene3D" id="2.60.40.2610">
    <property type="entry name" value="Outer membrane usher protein FimD, plug domain"/>
    <property type="match status" value="1"/>
</dbReference>
<keyword evidence="7" id="KW-0472">Membrane</keyword>
<evidence type="ECO:0000256" key="4">
    <source>
        <dbReference type="ARBA" id="ARBA00022452"/>
    </source>
</evidence>
<dbReference type="Pfam" id="PF00577">
    <property type="entry name" value="Usher"/>
    <property type="match status" value="1"/>
</dbReference>
<evidence type="ECO:0000259" key="10">
    <source>
        <dbReference type="Pfam" id="PF13953"/>
    </source>
</evidence>
<comment type="caution">
    <text evidence="12">The sequence shown here is derived from an EMBL/GenBank/DDBJ whole genome shotgun (WGS) entry which is preliminary data.</text>
</comment>
<dbReference type="PANTHER" id="PTHR30451:SF8">
    <property type="entry name" value="FIMBRIAL USHER PROTEIN"/>
    <property type="match status" value="1"/>
</dbReference>
<dbReference type="InterPro" id="IPR025949">
    <property type="entry name" value="PapC-like_C"/>
</dbReference>
<keyword evidence="3" id="KW-0813">Transport</keyword>
<dbReference type="SUPFAM" id="SSF141729">
    <property type="entry name" value="FimD N-terminal domain-like"/>
    <property type="match status" value="1"/>
</dbReference>
<dbReference type="RefSeq" id="WP_080965053.1">
    <property type="nucleotide sequence ID" value="NZ_LDZN01000002.1"/>
</dbReference>
<evidence type="ECO:0000256" key="5">
    <source>
        <dbReference type="ARBA" id="ARBA00022692"/>
    </source>
</evidence>
<feature type="chain" id="PRO_5042540867" evidence="9">
    <location>
        <begin position="29"/>
        <end position="802"/>
    </location>
</feature>
<dbReference type="Pfam" id="PF13954">
    <property type="entry name" value="PapC_N"/>
    <property type="match status" value="1"/>
</dbReference>
<proteinExistence type="inferred from homology"/>
<evidence type="ECO:0000256" key="3">
    <source>
        <dbReference type="ARBA" id="ARBA00022448"/>
    </source>
</evidence>
<dbReference type="GO" id="GO:0009297">
    <property type="term" value="P:pilus assembly"/>
    <property type="evidence" value="ECO:0007669"/>
    <property type="project" value="InterPro"/>
</dbReference>
<dbReference type="InterPro" id="IPR037224">
    <property type="entry name" value="PapC_N_sf"/>
</dbReference>
<comment type="similarity">
    <text evidence="2">Belongs to the fimbrial export usher family.</text>
</comment>
<keyword evidence="4" id="KW-1134">Transmembrane beta strand</keyword>
<evidence type="ECO:0000256" key="9">
    <source>
        <dbReference type="SAM" id="SignalP"/>
    </source>
</evidence>
<evidence type="ECO:0000256" key="1">
    <source>
        <dbReference type="ARBA" id="ARBA00004571"/>
    </source>
</evidence>
<evidence type="ECO:0000313" key="12">
    <source>
        <dbReference type="EMBL" id="EML1473738.1"/>
    </source>
</evidence>
<organism evidence="12">
    <name type="scientific">Pluralibacter gergoviae</name>
    <name type="common">Enterobacter gergoviae</name>
    <dbReference type="NCBI Taxonomy" id="61647"/>
    <lineage>
        <taxon>Bacteria</taxon>
        <taxon>Pseudomonadati</taxon>
        <taxon>Pseudomonadota</taxon>
        <taxon>Gammaproteobacteria</taxon>
        <taxon>Enterobacterales</taxon>
        <taxon>Enterobacteriaceae</taxon>
        <taxon>Pluralibacter</taxon>
    </lineage>
</organism>
<evidence type="ECO:0000256" key="6">
    <source>
        <dbReference type="ARBA" id="ARBA00022729"/>
    </source>
</evidence>
<dbReference type="GO" id="GO:0009279">
    <property type="term" value="C:cell outer membrane"/>
    <property type="evidence" value="ECO:0007669"/>
    <property type="project" value="UniProtKB-SubCell"/>
</dbReference>
<dbReference type="InterPro" id="IPR025885">
    <property type="entry name" value="PapC_N"/>
</dbReference>
<keyword evidence="6 9" id="KW-0732">Signal</keyword>
<keyword evidence="5" id="KW-0812">Transmembrane</keyword>
<protein>
    <submittedName>
        <fullName evidence="12">Fimbria/pilus outer membrane usher protein</fullName>
    </submittedName>
</protein>
<dbReference type="GO" id="GO:0015473">
    <property type="term" value="F:fimbrial usher porin activity"/>
    <property type="evidence" value="ECO:0007669"/>
    <property type="project" value="InterPro"/>
</dbReference>
<sequence>MRTLVLPGLRCTALPLALIAAAGQPAFADDVIFDAEALSAQGLDAGLAGQFRQAARFPPGVSAVALFVNGESRGRLQVTFDSQGRLCPDTALLRQAGLKIPAGFPDGSGGREDACRDLRAFWPQLSAIPSPADATLTLLVPQSALEPRTDNARWQHDGTAALLNYAAQLMGSRAPGSRMNYWQIQTELGFNAGDWIVRSNQNLYRFGQKAQTDYQNAYARRTFTGLKSTLQLGQIPLSGGLFGIGQVLGVQMTPEQALYGKSGSAVVAGVADTPSVVEIRQLGVPVFHTTVPAGPFSLSGFSLLNTRSDLSVTVTGADGGVRRYLVSAAAYARDGAVITPGISWGLGRYDLRGADKKPLLATAARGVQLSPRAALQLGGLWAENYQALGATLESVLPWRTSLSLQSTLARARRGDRRGFLNALTLTQPIGGSLSVNLSGSHQAAGYREFSEEQFSARGDYARNRDQYGAGVSWANALLGSLSVAAGRSTQTRGAPTGWAQISWGRQFGRVSLNLNAAHQQSGGRYGREDRLYLSLQMPLGDSTTVSSTANHGRGGNRYGMRLDQRLSQDRSWSLAAERDQGRGLSAATGAFSAVTRWSDLSGNLSADSASSRSLSLQASGSVVAHGHGVTPAPYQVRDTFGIARVGNKGGVRLETPAGPVWTDGGGYAVLPSLSGWSTSLIEVDTRSLGRRADVVNGTQEVMPARGAVSRVDFQTVSSRRVLVSAGRANGQPLPRGAAVYDAQDNFITVVDEQGALFLPDARPGMEVTVDLAPGECRIRLDKLPDAPARERDLYETTTGLCR</sequence>
<dbReference type="InterPro" id="IPR042186">
    <property type="entry name" value="FimD_plug_dom"/>
</dbReference>
<dbReference type="Gene3D" id="3.10.20.410">
    <property type="match status" value="1"/>
</dbReference>